<dbReference type="InterPro" id="IPR011761">
    <property type="entry name" value="ATP-grasp"/>
</dbReference>
<keyword evidence="1" id="KW-0436">Ligase</keyword>
<accession>A0A382KU24</accession>
<evidence type="ECO:0000256" key="1">
    <source>
        <dbReference type="ARBA" id="ARBA00022598"/>
    </source>
</evidence>
<feature type="non-terminal residue" evidence="7">
    <location>
        <position position="1"/>
    </location>
</feature>
<evidence type="ECO:0000259" key="6">
    <source>
        <dbReference type="PROSITE" id="PS50979"/>
    </source>
</evidence>
<evidence type="ECO:0000259" key="5">
    <source>
        <dbReference type="PROSITE" id="PS50975"/>
    </source>
</evidence>
<dbReference type="SUPFAM" id="SSF56059">
    <property type="entry name" value="Glutathione synthetase ATP-binding domain-like"/>
    <property type="match status" value="1"/>
</dbReference>
<dbReference type="PROSITE" id="PS50975">
    <property type="entry name" value="ATP_GRASP"/>
    <property type="match status" value="1"/>
</dbReference>
<dbReference type="SMART" id="SM00878">
    <property type="entry name" value="Biotin_carb_C"/>
    <property type="match status" value="1"/>
</dbReference>
<feature type="domain" description="Biotin carboxylation" evidence="6">
    <location>
        <begin position="1"/>
        <end position="328"/>
    </location>
</feature>
<protein>
    <recommendedName>
        <fullName evidence="8">ATP-grasp domain-containing protein</fullName>
    </recommendedName>
</protein>
<keyword evidence="3" id="KW-0067">ATP-binding</keyword>
<dbReference type="Pfam" id="PF02786">
    <property type="entry name" value="CPSase_L_D2"/>
    <property type="match status" value="1"/>
</dbReference>
<sequence>EAEVPVVPGYHGESQDIEILYMEAQKIGFPLLIKPVAGGGGRGMRRVNQLSQFDEALTLSRSEAKTAFGDDAVLLERFISGPRHIEFQIFSDHQGNTVHLHERECSIQRRHQKILEESPSPFLDDSLRNQMAEASVRAAQAVHYLGAGTVEFIVGENRSFYFIEMNTRLQVEHPVTELRTGLDLVEWQIRVAAGQDLPLKQDQIRPEGNAIEVRICAENPERGFLPSSGILDVLEFAEAESVPSRPRIRIDRGFEKGDRIGIHYDSMLAKLIVHGEDREQALQTMQYALSQTALIGPESNLAFLQKLVSHPDVIQGKADTLFIDSSLPELLQTEESVPEWIYWACAITYLKSEQQQALRKAEHSNNPHSPWHAYDNWRLGGMEPHRIAFRDQQDHHGELRLLGKNSDFEIITESC</sequence>
<keyword evidence="2" id="KW-0547">Nucleotide-binding</keyword>
<evidence type="ECO:0000256" key="3">
    <source>
        <dbReference type="ARBA" id="ARBA00022840"/>
    </source>
</evidence>
<gene>
    <name evidence="7" type="ORF">METZ01_LOCUS278995</name>
</gene>
<evidence type="ECO:0008006" key="8">
    <source>
        <dbReference type="Google" id="ProtNLM"/>
    </source>
</evidence>
<proteinExistence type="predicted"/>
<dbReference type="FunFam" id="3.30.1490.20:FF:000003">
    <property type="entry name" value="acetyl-CoA carboxylase isoform X1"/>
    <property type="match status" value="1"/>
</dbReference>
<dbReference type="GO" id="GO:0046872">
    <property type="term" value="F:metal ion binding"/>
    <property type="evidence" value="ECO:0007669"/>
    <property type="project" value="InterPro"/>
</dbReference>
<dbReference type="AlphaFoldDB" id="A0A382KU24"/>
<dbReference type="InterPro" id="IPR011764">
    <property type="entry name" value="Biotin_carboxylation_dom"/>
</dbReference>
<dbReference type="GO" id="GO:0016874">
    <property type="term" value="F:ligase activity"/>
    <property type="evidence" value="ECO:0007669"/>
    <property type="project" value="UniProtKB-KW"/>
</dbReference>
<dbReference type="InterPro" id="IPR011054">
    <property type="entry name" value="Rudment_hybrid_motif"/>
</dbReference>
<dbReference type="PANTHER" id="PTHR18866">
    <property type="entry name" value="CARBOXYLASE:PYRUVATE/ACETYL-COA/PROPIONYL-COA CARBOXYLASE"/>
    <property type="match status" value="1"/>
</dbReference>
<evidence type="ECO:0000313" key="7">
    <source>
        <dbReference type="EMBL" id="SVC26141.1"/>
    </source>
</evidence>
<dbReference type="InterPro" id="IPR005479">
    <property type="entry name" value="CPAse_ATP-bd"/>
</dbReference>
<dbReference type="Pfam" id="PF02785">
    <property type="entry name" value="Biotin_carb_C"/>
    <property type="match status" value="1"/>
</dbReference>
<dbReference type="EMBL" id="UINC01081880">
    <property type="protein sequence ID" value="SVC26141.1"/>
    <property type="molecule type" value="Genomic_DNA"/>
</dbReference>
<dbReference type="InterPro" id="IPR005482">
    <property type="entry name" value="Biotin_COase_C"/>
</dbReference>
<dbReference type="InterPro" id="IPR050856">
    <property type="entry name" value="Biotin_carboxylase_complex"/>
</dbReference>
<organism evidence="7">
    <name type="scientific">marine metagenome</name>
    <dbReference type="NCBI Taxonomy" id="408172"/>
    <lineage>
        <taxon>unclassified sequences</taxon>
        <taxon>metagenomes</taxon>
        <taxon>ecological metagenomes</taxon>
    </lineage>
</organism>
<name>A0A382KU24_9ZZZZ</name>
<feature type="domain" description="ATP-grasp" evidence="5">
    <location>
        <begin position="2"/>
        <end position="193"/>
    </location>
</feature>
<keyword evidence="4" id="KW-0092">Biotin</keyword>
<dbReference type="Gene3D" id="3.30.470.20">
    <property type="entry name" value="ATP-grasp fold, B domain"/>
    <property type="match status" value="1"/>
</dbReference>
<dbReference type="GO" id="GO:0005524">
    <property type="term" value="F:ATP binding"/>
    <property type="evidence" value="ECO:0007669"/>
    <property type="project" value="UniProtKB-KW"/>
</dbReference>
<evidence type="ECO:0000256" key="4">
    <source>
        <dbReference type="ARBA" id="ARBA00023267"/>
    </source>
</evidence>
<dbReference type="PROSITE" id="PS50979">
    <property type="entry name" value="BC"/>
    <property type="match status" value="1"/>
</dbReference>
<dbReference type="Gene3D" id="3.30.700.40">
    <property type="match status" value="1"/>
</dbReference>
<reference evidence="7" key="1">
    <citation type="submission" date="2018-05" db="EMBL/GenBank/DDBJ databases">
        <authorList>
            <person name="Lanie J.A."/>
            <person name="Ng W.-L."/>
            <person name="Kazmierczak K.M."/>
            <person name="Andrzejewski T.M."/>
            <person name="Davidsen T.M."/>
            <person name="Wayne K.J."/>
            <person name="Tettelin H."/>
            <person name="Glass J.I."/>
            <person name="Rusch D."/>
            <person name="Podicherti R."/>
            <person name="Tsui H.-C.T."/>
            <person name="Winkler M.E."/>
        </authorList>
    </citation>
    <scope>NUCLEOTIDE SEQUENCE</scope>
</reference>
<dbReference type="InterPro" id="IPR013815">
    <property type="entry name" value="ATP_grasp_subdomain_1"/>
</dbReference>
<feature type="non-terminal residue" evidence="7">
    <location>
        <position position="415"/>
    </location>
</feature>
<dbReference type="Gene3D" id="3.30.1490.20">
    <property type="entry name" value="ATP-grasp fold, A domain"/>
    <property type="match status" value="1"/>
</dbReference>
<dbReference type="PROSITE" id="PS00867">
    <property type="entry name" value="CPSASE_2"/>
    <property type="match status" value="1"/>
</dbReference>
<dbReference type="SUPFAM" id="SSF51246">
    <property type="entry name" value="Rudiment single hybrid motif"/>
    <property type="match status" value="1"/>
</dbReference>
<dbReference type="PANTHER" id="PTHR18866:SF33">
    <property type="entry name" value="METHYLCROTONOYL-COA CARBOXYLASE SUBUNIT ALPHA, MITOCHONDRIAL-RELATED"/>
    <property type="match status" value="1"/>
</dbReference>
<evidence type="ECO:0000256" key="2">
    <source>
        <dbReference type="ARBA" id="ARBA00022741"/>
    </source>
</evidence>